<organism evidence="2 3">
    <name type="scientific">Rhodotorula toruloides</name>
    <name type="common">Yeast</name>
    <name type="synonym">Rhodosporidium toruloides</name>
    <dbReference type="NCBI Taxonomy" id="5286"/>
    <lineage>
        <taxon>Eukaryota</taxon>
        <taxon>Fungi</taxon>
        <taxon>Dikarya</taxon>
        <taxon>Basidiomycota</taxon>
        <taxon>Pucciniomycotina</taxon>
        <taxon>Microbotryomycetes</taxon>
        <taxon>Sporidiobolales</taxon>
        <taxon>Sporidiobolaceae</taxon>
        <taxon>Rhodotorula</taxon>
    </lineage>
</organism>
<dbReference type="EMBL" id="LCTV02000002">
    <property type="protein sequence ID" value="PRQ77195.1"/>
    <property type="molecule type" value="Genomic_DNA"/>
</dbReference>
<evidence type="ECO:0000256" key="1">
    <source>
        <dbReference type="SAM" id="MobiDB-lite"/>
    </source>
</evidence>
<feature type="compositionally biased region" description="Acidic residues" evidence="1">
    <location>
        <begin position="293"/>
        <end position="323"/>
    </location>
</feature>
<accession>A0A2T0AGS7</accession>
<feature type="compositionally biased region" description="Basic residues" evidence="1">
    <location>
        <begin position="339"/>
        <end position="349"/>
    </location>
</feature>
<feature type="region of interest" description="Disordered" evidence="1">
    <location>
        <begin position="293"/>
        <end position="356"/>
    </location>
</feature>
<keyword evidence="2" id="KW-0456">Lyase</keyword>
<feature type="compositionally biased region" description="Basic and acidic residues" evidence="1">
    <location>
        <begin position="324"/>
        <end position="338"/>
    </location>
</feature>
<protein>
    <submittedName>
        <fullName evidence="2">Putative Lactoylglutathione lyase Glo1</fullName>
    </submittedName>
</protein>
<evidence type="ECO:0000313" key="3">
    <source>
        <dbReference type="Proteomes" id="UP000239560"/>
    </source>
</evidence>
<dbReference type="OrthoDB" id="2524223at2759"/>
<dbReference type="AlphaFoldDB" id="A0A2T0AGS7"/>
<comment type="caution">
    <text evidence="2">The sequence shown here is derived from an EMBL/GenBank/DDBJ whole genome shotgun (WGS) entry which is preliminary data.</text>
</comment>
<gene>
    <name evidence="2" type="ORF">AAT19DRAFT_12613</name>
</gene>
<dbReference type="InterPro" id="IPR032675">
    <property type="entry name" value="LRR_dom_sf"/>
</dbReference>
<reference evidence="2 3" key="1">
    <citation type="journal article" date="2018" name="Elife">
        <title>Functional genomics of lipid metabolism in the oleaginous yeast Rhodosporidium toruloides.</title>
        <authorList>
            <person name="Coradetti S.T."/>
            <person name="Pinel D."/>
            <person name="Geiselman G."/>
            <person name="Ito M."/>
            <person name="Mondo S."/>
            <person name="Reilly M.C."/>
            <person name="Cheng Y.F."/>
            <person name="Bauer S."/>
            <person name="Grigoriev I."/>
            <person name="Gladden J.M."/>
            <person name="Simmons B.A."/>
            <person name="Brem R."/>
            <person name="Arkin A.P."/>
            <person name="Skerker J.M."/>
        </authorList>
    </citation>
    <scope>NUCLEOTIDE SEQUENCE [LARGE SCALE GENOMIC DNA]</scope>
    <source>
        <strain evidence="2 3">NBRC 0880</strain>
    </source>
</reference>
<proteinExistence type="predicted"/>
<dbReference type="Proteomes" id="UP000239560">
    <property type="component" value="Unassembled WGS sequence"/>
</dbReference>
<name>A0A2T0AGS7_RHOTO</name>
<dbReference type="Gene3D" id="3.80.10.10">
    <property type="entry name" value="Ribonuclease Inhibitor"/>
    <property type="match status" value="1"/>
</dbReference>
<dbReference type="GO" id="GO:0016829">
    <property type="term" value="F:lyase activity"/>
    <property type="evidence" value="ECO:0007669"/>
    <property type="project" value="UniProtKB-KW"/>
</dbReference>
<sequence>MSEVPIFDRYSHVPRRISSEWAQAALDASTLPPFIALTSLHLTLQNDHYLDEFLEHHTAFPNLKELVALFTWEVSAAPKSTERSFYAPKHLVPSWPNLTRLEFGRSADYDRDRADERAVNLKRLCKTFEFAASTLVEWTIGMDDGLPVLDNPPRFFFQLFPAFEYPQLQHLAVPALYTTIVEYDLDEHFPSLRRLRFFADAPHTDRYSVIPPLPASLEYLDLVYPCDGLRQLLRLPSCVPSLKTLRLSWREDPEDLDPDFIDNNRHTLLEVRRALEKAGIACRGVFEVLDSDSDTDDATFEEDTEDTDSSDDELSDEVIDSDEEEKRRAELERREKEKWKRQRERRKRAQAQTGTQ</sequence>
<evidence type="ECO:0000313" key="2">
    <source>
        <dbReference type="EMBL" id="PRQ77195.1"/>
    </source>
</evidence>